<dbReference type="OrthoDB" id="10249250at2759"/>
<dbReference type="STRING" id="53326.A0A016TAU4"/>
<accession>A0A016TAU4</accession>
<comment type="caution">
    <text evidence="1">The sequence shown here is derived from an EMBL/GenBank/DDBJ whole genome shotgun (WGS) entry which is preliminary data.</text>
</comment>
<sequence length="92" mass="10627">MSRKFIIVLRHRPRKGPIWYLLIFLTESLDACDFLRAILYTGFTEVVKMIAIVNNCEPDSGHVNFMVIRKGTPKRCECGHWFKAIDADPESV</sequence>
<dbReference type="Proteomes" id="UP000024635">
    <property type="component" value="Unassembled WGS sequence"/>
</dbReference>
<gene>
    <name evidence="1" type="primary">Acey_s0120.g938</name>
    <name evidence="1" type="ORF">Y032_0120g938</name>
</gene>
<organism evidence="1 2">
    <name type="scientific">Ancylostoma ceylanicum</name>
    <dbReference type="NCBI Taxonomy" id="53326"/>
    <lineage>
        <taxon>Eukaryota</taxon>
        <taxon>Metazoa</taxon>
        <taxon>Ecdysozoa</taxon>
        <taxon>Nematoda</taxon>
        <taxon>Chromadorea</taxon>
        <taxon>Rhabditida</taxon>
        <taxon>Rhabditina</taxon>
        <taxon>Rhabditomorpha</taxon>
        <taxon>Strongyloidea</taxon>
        <taxon>Ancylostomatidae</taxon>
        <taxon>Ancylostomatinae</taxon>
        <taxon>Ancylostoma</taxon>
    </lineage>
</organism>
<name>A0A016TAU4_9BILA</name>
<dbReference type="InterPro" id="IPR036972">
    <property type="entry name" value="Cyt_c_oxidase_su5b_sf"/>
</dbReference>
<dbReference type="GO" id="GO:0045277">
    <property type="term" value="C:respiratory chain complex IV"/>
    <property type="evidence" value="ECO:0007669"/>
    <property type="project" value="InterPro"/>
</dbReference>
<proteinExistence type="predicted"/>
<dbReference type="AlphaFoldDB" id="A0A016TAU4"/>
<protein>
    <submittedName>
        <fullName evidence="1">Uncharacterized protein</fullName>
    </submittedName>
</protein>
<keyword evidence="2" id="KW-1185">Reference proteome</keyword>
<dbReference type="SUPFAM" id="SSF57802">
    <property type="entry name" value="Rubredoxin-like"/>
    <property type="match status" value="1"/>
</dbReference>
<evidence type="ECO:0000313" key="1">
    <source>
        <dbReference type="EMBL" id="EYB99786.1"/>
    </source>
</evidence>
<dbReference type="Gene3D" id="2.60.11.10">
    <property type="entry name" value="Cytochrome c oxidase, subunit Vb"/>
    <property type="match status" value="1"/>
</dbReference>
<evidence type="ECO:0000313" key="2">
    <source>
        <dbReference type="Proteomes" id="UP000024635"/>
    </source>
</evidence>
<dbReference type="GO" id="GO:0005740">
    <property type="term" value="C:mitochondrial envelope"/>
    <property type="evidence" value="ECO:0007669"/>
    <property type="project" value="InterPro"/>
</dbReference>
<dbReference type="GO" id="GO:0006123">
    <property type="term" value="P:mitochondrial electron transport, cytochrome c to oxygen"/>
    <property type="evidence" value="ECO:0007669"/>
    <property type="project" value="InterPro"/>
</dbReference>
<reference evidence="2" key="1">
    <citation type="journal article" date="2015" name="Nat. Genet.">
        <title>The genome and transcriptome of the zoonotic hookworm Ancylostoma ceylanicum identify infection-specific gene families.</title>
        <authorList>
            <person name="Schwarz E.M."/>
            <person name="Hu Y."/>
            <person name="Antoshechkin I."/>
            <person name="Miller M.M."/>
            <person name="Sternberg P.W."/>
            <person name="Aroian R.V."/>
        </authorList>
    </citation>
    <scope>NUCLEOTIDE SEQUENCE</scope>
    <source>
        <strain evidence="2">HY135</strain>
    </source>
</reference>
<dbReference type="EMBL" id="JARK01001456">
    <property type="protein sequence ID" value="EYB99786.1"/>
    <property type="molecule type" value="Genomic_DNA"/>
</dbReference>